<organism evidence="2">
    <name type="scientific">uncultured Gemmatimonadota bacterium</name>
    <dbReference type="NCBI Taxonomy" id="203437"/>
    <lineage>
        <taxon>Bacteria</taxon>
        <taxon>Pseudomonadati</taxon>
        <taxon>Gemmatimonadota</taxon>
        <taxon>environmental samples</taxon>
    </lineage>
</organism>
<feature type="region of interest" description="Disordered" evidence="1">
    <location>
        <begin position="1"/>
        <end position="172"/>
    </location>
</feature>
<dbReference type="AlphaFoldDB" id="A0A6J4KRN4"/>
<reference evidence="2" key="1">
    <citation type="submission" date="2020-02" db="EMBL/GenBank/DDBJ databases">
        <authorList>
            <person name="Meier V. D."/>
        </authorList>
    </citation>
    <scope>NUCLEOTIDE SEQUENCE</scope>
    <source>
        <strain evidence="2">AVDCRST_MAG68</strain>
    </source>
</reference>
<dbReference type="EMBL" id="CADCTW010000074">
    <property type="protein sequence ID" value="CAA9312421.1"/>
    <property type="molecule type" value="Genomic_DNA"/>
</dbReference>
<evidence type="ECO:0000313" key="2">
    <source>
        <dbReference type="EMBL" id="CAA9312421.1"/>
    </source>
</evidence>
<feature type="compositionally biased region" description="Low complexity" evidence="1">
    <location>
        <begin position="154"/>
        <end position="172"/>
    </location>
</feature>
<feature type="compositionally biased region" description="Basic residues" evidence="1">
    <location>
        <begin position="78"/>
        <end position="88"/>
    </location>
</feature>
<sequence length="172" mass="18640">EAHGARGLPAGGLRRKGRRLRGARDGLHRRPHARDGVVVRRSARRHAPGERRAAQGDDRLQRRARGREAGGLAPARRGAARHLRRHPHAAALSGSRRGAAGGARPWGNADHRRGPGRHRLRPVRGGHGDRRRDAVAEAGRARGPHPQPRRHAGRPLPGRAPRVPGRRAAAVV</sequence>
<feature type="compositionally biased region" description="Low complexity" evidence="1">
    <location>
        <begin position="1"/>
        <end position="12"/>
    </location>
</feature>
<feature type="compositionally biased region" description="Basic and acidic residues" evidence="1">
    <location>
        <begin position="22"/>
        <end position="38"/>
    </location>
</feature>
<proteinExistence type="predicted"/>
<gene>
    <name evidence="2" type="ORF">AVDCRST_MAG68-1445</name>
</gene>
<name>A0A6J4KRN4_9BACT</name>
<feature type="compositionally biased region" description="Basic and acidic residues" evidence="1">
    <location>
        <begin position="126"/>
        <end position="135"/>
    </location>
</feature>
<feature type="compositionally biased region" description="Low complexity" evidence="1">
    <location>
        <begin position="89"/>
        <end position="98"/>
    </location>
</feature>
<evidence type="ECO:0000256" key="1">
    <source>
        <dbReference type="SAM" id="MobiDB-lite"/>
    </source>
</evidence>
<feature type="non-terminal residue" evidence="2">
    <location>
        <position position="1"/>
    </location>
</feature>
<protein>
    <submittedName>
        <fullName evidence="2">Uncharacterized protein</fullName>
    </submittedName>
</protein>
<feature type="non-terminal residue" evidence="2">
    <location>
        <position position="172"/>
    </location>
</feature>
<feature type="compositionally biased region" description="Basic and acidic residues" evidence="1">
    <location>
        <begin position="47"/>
        <end position="61"/>
    </location>
</feature>
<accession>A0A6J4KRN4</accession>
<feature type="compositionally biased region" description="Basic residues" evidence="1">
    <location>
        <begin position="114"/>
        <end position="124"/>
    </location>
</feature>